<evidence type="ECO:0000256" key="1">
    <source>
        <dbReference type="SAM" id="Coils"/>
    </source>
</evidence>
<feature type="region of interest" description="Disordered" evidence="2">
    <location>
        <begin position="49"/>
        <end position="114"/>
    </location>
</feature>
<keyword evidence="1" id="KW-0175">Coiled coil</keyword>
<sequence>MTTVQPLATQELTPLARLEGTIQQELAANRQLEQDHAQLMADMGAQPLLTGTGESEALPEIGDQDPVTEVQDVPGTDDPLYVDAGPVPPCMTLDPEQPGEDLPSNLPDTDGAAD</sequence>
<dbReference type="RefSeq" id="WP_189067560.1">
    <property type="nucleotide sequence ID" value="NZ_BMPE01000001.1"/>
</dbReference>
<dbReference type="Proteomes" id="UP000604341">
    <property type="component" value="Unassembled WGS sequence"/>
</dbReference>
<proteinExistence type="predicted"/>
<evidence type="ECO:0000313" key="3">
    <source>
        <dbReference type="EMBL" id="GGK91209.1"/>
    </source>
</evidence>
<gene>
    <name evidence="3" type="ORF">GCM10010844_07140</name>
</gene>
<keyword evidence="4" id="KW-1185">Reference proteome</keyword>
<accession>A0ABQ2FFN4</accession>
<name>A0ABQ2FFN4_9DEIO</name>
<protein>
    <submittedName>
        <fullName evidence="3">Uncharacterized protein</fullName>
    </submittedName>
</protein>
<organism evidence="3 4">
    <name type="scientific">Deinococcus radiotolerans</name>
    <dbReference type="NCBI Taxonomy" id="1309407"/>
    <lineage>
        <taxon>Bacteria</taxon>
        <taxon>Thermotogati</taxon>
        <taxon>Deinococcota</taxon>
        <taxon>Deinococci</taxon>
        <taxon>Deinococcales</taxon>
        <taxon>Deinococcaceae</taxon>
        <taxon>Deinococcus</taxon>
    </lineage>
</organism>
<feature type="coiled-coil region" evidence="1">
    <location>
        <begin position="15"/>
        <end position="42"/>
    </location>
</feature>
<dbReference type="EMBL" id="BMPE01000001">
    <property type="protein sequence ID" value="GGK91209.1"/>
    <property type="molecule type" value="Genomic_DNA"/>
</dbReference>
<evidence type="ECO:0000256" key="2">
    <source>
        <dbReference type="SAM" id="MobiDB-lite"/>
    </source>
</evidence>
<evidence type="ECO:0000313" key="4">
    <source>
        <dbReference type="Proteomes" id="UP000604341"/>
    </source>
</evidence>
<reference evidence="4" key="1">
    <citation type="journal article" date="2019" name="Int. J. Syst. Evol. Microbiol.">
        <title>The Global Catalogue of Microorganisms (GCM) 10K type strain sequencing project: providing services to taxonomists for standard genome sequencing and annotation.</title>
        <authorList>
            <consortium name="The Broad Institute Genomics Platform"/>
            <consortium name="The Broad Institute Genome Sequencing Center for Infectious Disease"/>
            <person name="Wu L."/>
            <person name="Ma J."/>
        </authorList>
    </citation>
    <scope>NUCLEOTIDE SEQUENCE [LARGE SCALE GENOMIC DNA]</scope>
    <source>
        <strain evidence="4">JCM 19173</strain>
    </source>
</reference>
<comment type="caution">
    <text evidence="3">The sequence shown here is derived from an EMBL/GenBank/DDBJ whole genome shotgun (WGS) entry which is preliminary data.</text>
</comment>